<dbReference type="Proteomes" id="UP000198733">
    <property type="component" value="Unassembled WGS sequence"/>
</dbReference>
<dbReference type="EMBL" id="FOEH01000001">
    <property type="protein sequence ID" value="SEP62900.1"/>
    <property type="molecule type" value="Genomic_DNA"/>
</dbReference>
<sequence>MNYRQREIQISNTDPHSAKREKSCYKGDEVDPGSAKCTKSMIFEVK</sequence>
<gene>
    <name evidence="2" type="ORF">SAMN05216232_0408</name>
</gene>
<proteinExistence type="predicted"/>
<accession>A0A1H8ZEM7</accession>
<keyword evidence="3" id="KW-1185">Reference proteome</keyword>
<evidence type="ECO:0000256" key="1">
    <source>
        <dbReference type="SAM" id="MobiDB-lite"/>
    </source>
</evidence>
<comment type="caution">
    <text evidence="2">The sequence shown here is derived from an EMBL/GenBank/DDBJ whole genome shotgun (WGS) entry which is preliminary data.</text>
</comment>
<evidence type="ECO:0000313" key="2">
    <source>
        <dbReference type="EMBL" id="SEP62900.1"/>
    </source>
</evidence>
<feature type="compositionally biased region" description="Basic and acidic residues" evidence="1">
    <location>
        <begin position="16"/>
        <end position="29"/>
    </location>
</feature>
<feature type="region of interest" description="Disordered" evidence="1">
    <location>
        <begin position="1"/>
        <end position="30"/>
    </location>
</feature>
<organism evidence="2 3">
    <name type="scientific">Virgibacillus subterraneus</name>
    <dbReference type="NCBI Taxonomy" id="621109"/>
    <lineage>
        <taxon>Bacteria</taxon>
        <taxon>Bacillati</taxon>
        <taxon>Bacillota</taxon>
        <taxon>Bacilli</taxon>
        <taxon>Bacillales</taxon>
        <taxon>Bacillaceae</taxon>
        <taxon>Virgibacillus</taxon>
    </lineage>
</organism>
<evidence type="ECO:0000313" key="3">
    <source>
        <dbReference type="Proteomes" id="UP000198733"/>
    </source>
</evidence>
<reference evidence="2 3" key="1">
    <citation type="submission" date="2016-10" db="EMBL/GenBank/DDBJ databases">
        <authorList>
            <person name="Varghese N."/>
            <person name="Submissions S."/>
        </authorList>
    </citation>
    <scope>NUCLEOTIDE SEQUENCE [LARGE SCALE GENOMIC DNA]</scope>
    <source>
        <strain evidence="2 3">CGMCC 1.7734</strain>
    </source>
</reference>
<name>A0A1H8ZEM7_9BACI</name>
<protein>
    <submittedName>
        <fullName evidence="2">Uncharacterized protein</fullName>
    </submittedName>
</protein>